<organism evidence="4 5">
    <name type="scientific">Streptomyces longispororuber</name>
    <dbReference type="NCBI Taxonomy" id="68230"/>
    <lineage>
        <taxon>Bacteria</taxon>
        <taxon>Bacillati</taxon>
        <taxon>Actinomycetota</taxon>
        <taxon>Actinomycetes</taxon>
        <taxon>Kitasatosporales</taxon>
        <taxon>Streptomycetaceae</taxon>
        <taxon>Streptomyces</taxon>
    </lineage>
</organism>
<feature type="region of interest" description="Disordered" evidence="2">
    <location>
        <begin position="1"/>
        <end position="23"/>
    </location>
</feature>
<dbReference type="CDD" id="cd16936">
    <property type="entry name" value="HATPase_RsbW-like"/>
    <property type="match status" value="1"/>
</dbReference>
<evidence type="ECO:0000313" key="4">
    <source>
        <dbReference type="EMBL" id="GHE60095.1"/>
    </source>
</evidence>
<comment type="caution">
    <text evidence="4">The sequence shown here is derived from an EMBL/GenBank/DDBJ whole genome shotgun (WGS) entry which is preliminary data.</text>
</comment>
<keyword evidence="1" id="KW-0808">Transferase</keyword>
<dbReference type="InterPro" id="IPR003594">
    <property type="entry name" value="HATPase_dom"/>
</dbReference>
<feature type="domain" description="Histidine kinase/HSP90-like ATPase" evidence="3">
    <location>
        <begin position="42"/>
        <end position="151"/>
    </location>
</feature>
<dbReference type="InterPro" id="IPR050267">
    <property type="entry name" value="Anti-sigma-factor_SerPK"/>
</dbReference>
<evidence type="ECO:0000259" key="3">
    <source>
        <dbReference type="Pfam" id="PF13581"/>
    </source>
</evidence>
<gene>
    <name evidence="4" type="ORF">GCM10018785_31520</name>
</gene>
<dbReference type="SUPFAM" id="SSF55874">
    <property type="entry name" value="ATPase domain of HSP90 chaperone/DNA topoisomerase II/histidine kinase"/>
    <property type="match status" value="1"/>
</dbReference>
<keyword evidence="5" id="KW-1185">Reference proteome</keyword>
<protein>
    <recommendedName>
        <fullName evidence="3">Histidine kinase/HSP90-like ATPase domain-containing protein</fullName>
    </recommendedName>
</protein>
<accession>A0A918ZLZ5</accession>
<evidence type="ECO:0000313" key="5">
    <source>
        <dbReference type="Proteomes" id="UP000608024"/>
    </source>
</evidence>
<dbReference type="EMBL" id="BNBT01000040">
    <property type="protein sequence ID" value="GHE60095.1"/>
    <property type="molecule type" value="Genomic_DNA"/>
</dbReference>
<dbReference type="GO" id="GO:0004674">
    <property type="term" value="F:protein serine/threonine kinase activity"/>
    <property type="evidence" value="ECO:0007669"/>
    <property type="project" value="UniProtKB-KW"/>
</dbReference>
<sequence>MLHSDSGSKVVRVTQAEDDERQSPVDDVIAVSMAFESSAEIAEARDLARSFLADVQAVHGLPVSGRAMGMVQLVVSELVTNARKYAPGPCLLTLEIVDGAVRISVWDSGTALPVILAPDPDRVGQHGLEIVMAVCTSFAVHREPVGKRITADVVLADDPAGALAGRQML</sequence>
<proteinExistence type="predicted"/>
<reference evidence="4" key="2">
    <citation type="submission" date="2020-09" db="EMBL/GenBank/DDBJ databases">
        <authorList>
            <person name="Sun Q."/>
            <person name="Ohkuma M."/>
        </authorList>
    </citation>
    <scope>NUCLEOTIDE SEQUENCE</scope>
    <source>
        <strain evidence="4">JCM 4784</strain>
    </source>
</reference>
<dbReference type="InterPro" id="IPR036890">
    <property type="entry name" value="HATPase_C_sf"/>
</dbReference>
<keyword evidence="1" id="KW-0418">Kinase</keyword>
<dbReference type="Gene3D" id="3.30.565.10">
    <property type="entry name" value="Histidine kinase-like ATPase, C-terminal domain"/>
    <property type="match status" value="1"/>
</dbReference>
<dbReference type="PANTHER" id="PTHR35526:SF3">
    <property type="entry name" value="ANTI-SIGMA-F FACTOR RSBW"/>
    <property type="match status" value="1"/>
</dbReference>
<evidence type="ECO:0000256" key="1">
    <source>
        <dbReference type="ARBA" id="ARBA00022527"/>
    </source>
</evidence>
<dbReference type="AlphaFoldDB" id="A0A918ZLZ5"/>
<dbReference type="PANTHER" id="PTHR35526">
    <property type="entry name" value="ANTI-SIGMA-F FACTOR RSBW-RELATED"/>
    <property type="match status" value="1"/>
</dbReference>
<reference evidence="4" key="1">
    <citation type="journal article" date="2014" name="Int. J. Syst. Evol. Microbiol.">
        <title>Complete genome sequence of Corynebacterium casei LMG S-19264T (=DSM 44701T), isolated from a smear-ripened cheese.</title>
        <authorList>
            <consortium name="US DOE Joint Genome Institute (JGI-PGF)"/>
            <person name="Walter F."/>
            <person name="Albersmeier A."/>
            <person name="Kalinowski J."/>
            <person name="Ruckert C."/>
        </authorList>
    </citation>
    <scope>NUCLEOTIDE SEQUENCE</scope>
    <source>
        <strain evidence="4">JCM 4784</strain>
    </source>
</reference>
<name>A0A918ZLZ5_9ACTN</name>
<evidence type="ECO:0000256" key="2">
    <source>
        <dbReference type="SAM" id="MobiDB-lite"/>
    </source>
</evidence>
<dbReference type="Pfam" id="PF13581">
    <property type="entry name" value="HATPase_c_2"/>
    <property type="match status" value="1"/>
</dbReference>
<dbReference type="Proteomes" id="UP000608024">
    <property type="component" value="Unassembled WGS sequence"/>
</dbReference>
<keyword evidence="1" id="KW-0723">Serine/threonine-protein kinase</keyword>